<organism evidence="8 9">
    <name type="scientific">Basidiobolus meristosporus CBS 931.73</name>
    <dbReference type="NCBI Taxonomy" id="1314790"/>
    <lineage>
        <taxon>Eukaryota</taxon>
        <taxon>Fungi</taxon>
        <taxon>Fungi incertae sedis</taxon>
        <taxon>Zoopagomycota</taxon>
        <taxon>Entomophthoromycotina</taxon>
        <taxon>Basidiobolomycetes</taxon>
        <taxon>Basidiobolales</taxon>
        <taxon>Basidiobolaceae</taxon>
        <taxon>Basidiobolus</taxon>
    </lineage>
</organism>
<evidence type="ECO:0000259" key="7">
    <source>
        <dbReference type="SMART" id="SM01332"/>
    </source>
</evidence>
<dbReference type="InterPro" id="IPR048258">
    <property type="entry name" value="Cyclins_cyclin-box"/>
</dbReference>
<comment type="similarity">
    <text evidence="4">Belongs to the cyclin family.</text>
</comment>
<dbReference type="SUPFAM" id="SSF47954">
    <property type="entry name" value="Cyclin-like"/>
    <property type="match status" value="2"/>
</dbReference>
<dbReference type="Proteomes" id="UP000193498">
    <property type="component" value="Unassembled WGS sequence"/>
</dbReference>
<feature type="domain" description="Cyclin-like" evidence="6">
    <location>
        <begin position="72"/>
        <end position="156"/>
    </location>
</feature>
<dbReference type="InterPro" id="IPR004367">
    <property type="entry name" value="Cyclin_C-dom"/>
</dbReference>
<dbReference type="PIRSF" id="PIRSF001771">
    <property type="entry name" value="Cyclin_A_B_D_E"/>
    <property type="match status" value="1"/>
</dbReference>
<dbReference type="FunCoup" id="A0A1Y1XXN7">
    <property type="interactions" value="654"/>
</dbReference>
<evidence type="ECO:0000256" key="2">
    <source>
        <dbReference type="ARBA" id="ARBA00023127"/>
    </source>
</evidence>
<gene>
    <name evidence="8" type="ORF">K493DRAFT_230414</name>
</gene>
<evidence type="ECO:0000313" key="8">
    <source>
        <dbReference type="EMBL" id="ORX90513.1"/>
    </source>
</evidence>
<dbReference type="GO" id="GO:0044772">
    <property type="term" value="P:mitotic cell cycle phase transition"/>
    <property type="evidence" value="ECO:0007669"/>
    <property type="project" value="InterPro"/>
</dbReference>
<dbReference type="SMART" id="SM00385">
    <property type="entry name" value="CYCLIN"/>
    <property type="match status" value="2"/>
</dbReference>
<proteinExistence type="inferred from homology"/>
<dbReference type="InParanoid" id="A0A1Y1XXN7"/>
<feature type="region of interest" description="Disordered" evidence="5">
    <location>
        <begin position="1"/>
        <end position="22"/>
    </location>
</feature>
<dbReference type="FunFam" id="1.10.472.10:FF:000001">
    <property type="entry name" value="G2/mitotic-specific cyclin"/>
    <property type="match status" value="1"/>
</dbReference>
<keyword evidence="9" id="KW-1185">Reference proteome</keyword>
<feature type="domain" description="Cyclin-like" evidence="6">
    <location>
        <begin position="169"/>
        <end position="250"/>
    </location>
</feature>
<evidence type="ECO:0000256" key="3">
    <source>
        <dbReference type="ARBA" id="ARBA00023306"/>
    </source>
</evidence>
<dbReference type="EMBL" id="MCFE01000376">
    <property type="protein sequence ID" value="ORX90513.1"/>
    <property type="molecule type" value="Genomic_DNA"/>
</dbReference>
<evidence type="ECO:0000313" key="9">
    <source>
        <dbReference type="Proteomes" id="UP000193498"/>
    </source>
</evidence>
<dbReference type="SMART" id="SM01332">
    <property type="entry name" value="Cyclin_C"/>
    <property type="match status" value="1"/>
</dbReference>
<reference evidence="8 9" key="1">
    <citation type="submission" date="2016-07" db="EMBL/GenBank/DDBJ databases">
        <title>Pervasive Adenine N6-methylation of Active Genes in Fungi.</title>
        <authorList>
            <consortium name="DOE Joint Genome Institute"/>
            <person name="Mondo S.J."/>
            <person name="Dannebaum R.O."/>
            <person name="Kuo R.C."/>
            <person name="Labutti K."/>
            <person name="Haridas S."/>
            <person name="Kuo A."/>
            <person name="Salamov A."/>
            <person name="Ahrendt S.R."/>
            <person name="Lipzen A."/>
            <person name="Sullivan W."/>
            <person name="Andreopoulos W.B."/>
            <person name="Clum A."/>
            <person name="Lindquist E."/>
            <person name="Daum C."/>
            <person name="Ramamoorthy G.K."/>
            <person name="Gryganskyi A."/>
            <person name="Culley D."/>
            <person name="Magnuson J.K."/>
            <person name="James T.Y."/>
            <person name="O'Malley M.A."/>
            <person name="Stajich J.E."/>
            <person name="Spatafora J.W."/>
            <person name="Visel A."/>
            <person name="Grigoriev I.V."/>
        </authorList>
    </citation>
    <scope>NUCLEOTIDE SEQUENCE [LARGE SCALE GENOMIC DNA]</scope>
    <source>
        <strain evidence="8 9">CBS 931.73</strain>
    </source>
</reference>
<dbReference type="InterPro" id="IPR013763">
    <property type="entry name" value="Cyclin-like_dom"/>
</dbReference>
<dbReference type="PANTHER" id="PTHR10177">
    <property type="entry name" value="CYCLINS"/>
    <property type="match status" value="1"/>
</dbReference>
<evidence type="ECO:0000256" key="5">
    <source>
        <dbReference type="SAM" id="MobiDB-lite"/>
    </source>
</evidence>
<accession>A0A1Y1XXN7</accession>
<dbReference type="AlphaFoldDB" id="A0A1Y1XXN7"/>
<keyword evidence="3" id="KW-0131">Cell cycle</keyword>
<feature type="domain" description="Cyclin C-terminal" evidence="7">
    <location>
        <begin position="165"/>
        <end position="276"/>
    </location>
</feature>
<name>A0A1Y1XXN7_9FUNG</name>
<dbReference type="OrthoDB" id="5590282at2759"/>
<dbReference type="PROSITE" id="PS00292">
    <property type="entry name" value="CYCLINS"/>
    <property type="match status" value="1"/>
</dbReference>
<dbReference type="GO" id="GO:0016538">
    <property type="term" value="F:cyclin-dependent protein serine/threonine kinase regulator activity"/>
    <property type="evidence" value="ECO:0007669"/>
    <property type="project" value="InterPro"/>
</dbReference>
<dbReference type="Pfam" id="PF02984">
    <property type="entry name" value="Cyclin_C"/>
    <property type="match status" value="1"/>
</dbReference>
<keyword evidence="2 4" id="KW-0195">Cyclin</keyword>
<sequence length="291" mass="33992">MTPVSPGAISPQHSQSIESIEERDKGDIGMVSEYSDDIFMYMKELELKMLPSDNYMEHQPELEWRMRRILLDWIIQVHERFRMLPETLYLCVNYIDRFLSVKEISIDKLQLVGITALFIAAKYEELDAPTVSSMVYMTGHTYAREELQKAERFMVNMLNYELGFPGPLNFLRRIAKCDKYDPSVYSLGEYLTEVTIMYEYFISYPASLIAACCYYVAMKMLEKDEWTLTHVHYSGYEETSLFYCAGQLLECLEDPTSHSRINAKYDSESDRCMSAPMYVAEYLANYHSEPL</sequence>
<dbReference type="Gene3D" id="1.10.472.10">
    <property type="entry name" value="Cyclin-like"/>
    <property type="match status" value="2"/>
</dbReference>
<dbReference type="InterPro" id="IPR039361">
    <property type="entry name" value="Cyclin"/>
</dbReference>
<evidence type="ECO:0000259" key="6">
    <source>
        <dbReference type="SMART" id="SM00385"/>
    </source>
</evidence>
<keyword evidence="1" id="KW-0132">Cell division</keyword>
<dbReference type="Pfam" id="PF00134">
    <property type="entry name" value="Cyclin_N"/>
    <property type="match status" value="1"/>
</dbReference>
<dbReference type="STRING" id="1314790.A0A1Y1XXN7"/>
<dbReference type="InterPro" id="IPR036915">
    <property type="entry name" value="Cyclin-like_sf"/>
</dbReference>
<dbReference type="InterPro" id="IPR006671">
    <property type="entry name" value="Cyclin_N"/>
</dbReference>
<dbReference type="InterPro" id="IPR046965">
    <property type="entry name" value="Cyclin_A/B-like"/>
</dbReference>
<evidence type="ECO:0000256" key="4">
    <source>
        <dbReference type="RuleBase" id="RU000383"/>
    </source>
</evidence>
<evidence type="ECO:0000256" key="1">
    <source>
        <dbReference type="ARBA" id="ARBA00022618"/>
    </source>
</evidence>
<protein>
    <submittedName>
        <fullName evidence="8">Uncharacterized protein</fullName>
    </submittedName>
</protein>
<comment type="caution">
    <text evidence="8">The sequence shown here is derived from an EMBL/GenBank/DDBJ whole genome shotgun (WGS) entry which is preliminary data.</text>
</comment>
<dbReference type="GO" id="GO:0051301">
    <property type="term" value="P:cell division"/>
    <property type="evidence" value="ECO:0007669"/>
    <property type="project" value="UniProtKB-KW"/>
</dbReference>